<organism evidence="14 15">
    <name type="scientific">Clostridium tetani (strain Massachusetts / E88)</name>
    <dbReference type="NCBI Taxonomy" id="212717"/>
    <lineage>
        <taxon>Bacteria</taxon>
        <taxon>Bacillati</taxon>
        <taxon>Bacillota</taxon>
        <taxon>Clostridia</taxon>
        <taxon>Eubacteriales</taxon>
        <taxon>Clostridiaceae</taxon>
        <taxon>Clostridium</taxon>
    </lineage>
</organism>
<dbReference type="FunFam" id="3.40.50.920:FF:000007">
    <property type="entry name" value="Pyruvate:ferredoxin (Flavodoxin) oxidoreductase"/>
    <property type="match status" value="1"/>
</dbReference>
<dbReference type="PANTHER" id="PTHR32154:SF0">
    <property type="entry name" value="PYRUVATE-FLAVODOXIN OXIDOREDUCTASE-RELATED"/>
    <property type="match status" value="1"/>
</dbReference>
<evidence type="ECO:0000313" key="15">
    <source>
        <dbReference type="Proteomes" id="UP000001412"/>
    </source>
</evidence>
<evidence type="ECO:0000313" key="14">
    <source>
        <dbReference type="EMBL" id="AAO36273.1"/>
    </source>
</evidence>
<sequence length="1215" mass="134404">MDKQNIELNPLHKKSLYNFVEIYKILIKIIYYLKYIERRELLMSRRMKTMDGNTAAGYISYAFTDVAAIYPITPSSPMAEHVDEWAAQGKKNIFGQTVKLVEMQSEAGAAGAVHGSLQAGALTTTYTASQGLLLMIPNMYKIAGELLPGVFHVSARAVATHALNIFGDHSDVMAARQTGFALLAESSVQEVMDLSAVAHLATIKSKIPFLSFFDGFRTSHEIQKIEMLEYDELAKLVDMDAVNEFRQRALNPNQPVTRGTAQNPDIFFQGKEACNKFYNDVPAVVENYMNEINKLTGRDYKLFNYYGAEDAERVIVAMGSICDCIEETIDYLMAKGEKVGLVKVHLYRPFSLEHFFKVMPKTVKKISVLDRTKEPGSIGEPLYLDVKSAFYNCEDMRPIIVGGRYGLGSKDTLPGHIISVFDNLKEECPKDNFTVAIVDDVTHTSLPEGENVDTTPEGTTACKFWGLGSDGTVGANKSAIKIIGDHTDMYAQGYFAYDSKKSGGITVSHLRFGKEAIKSPYLINSADFIACHNQAYVHKYDVLKGLKKGGKFLLNCIWSDEELEQQLPASLKNYIAENDIEFYTINAVKIAQEVGLGGRINMIMQSAFFKIANIIPVEDAVKYLKDAVVTSYGKKGEKVVNMNNAAIDKGVEAAHRVEVPASWKTTTEGFVEKAEEKPAFIKNIVDVMNRQEGDSLPVSAFNGYEDGTFPQGTAAFEKRGIAVNVPEWQQDNCIQCNQCSFVCPHSVIRPFLLTEEEAKNAPEGYRIVEAKGGPAFKDFKYTMSVSPLDCTGCGNCAEVCPAPSKALIMKPAGTQLKEQENFAYSTKLSKKENPMNKMTIKGSQFEQPLLEFNGACAGCGEASYARLLTQLYGDRMMIANATGCTSIWGGSAPSTPYTTNEKGQGPAWANSLFEDNAEFGLGMAIGAQQIRERLVDKAHEALNADVKEEVKKALQNWLDNYDDGEASKVATAELIAVLEGEKDSHDALKEIYKDRNYLVKQSQWIFGGDGWAYDIGYGGVDHVLASGENINIFVYDTEVYSNTGGQASKSTPTAAIAKFAAAGKKTRKKDLGMMAMSYGYVYVAQIAMGSDKNQTIKAMKEAEAYNGPSLIIAYAPCINQGLKIGMSASQEEQKRAVDCGYWQLYRFNPELKEEGKNPFTLDSKEPDWSKFQDFLMGEVRYASLKKAFPEVADQLYAKTESDAKDRYESYKRLQG</sequence>
<evidence type="ECO:0000256" key="9">
    <source>
        <dbReference type="PIRNR" id="PIRNR000159"/>
    </source>
</evidence>
<dbReference type="Pfam" id="PF12838">
    <property type="entry name" value="Fer4_7"/>
    <property type="match status" value="1"/>
</dbReference>
<dbReference type="KEGG" id="ctc:CTC_01741"/>
<dbReference type="NCBIfam" id="TIGR02176">
    <property type="entry name" value="pyruv_ox_red"/>
    <property type="match status" value="1"/>
</dbReference>
<feature type="binding site" evidence="12">
    <location>
        <position position="790"/>
    </location>
    <ligand>
        <name>[4Fe-4S] cluster</name>
        <dbReference type="ChEBI" id="CHEBI:49883"/>
        <label>2</label>
    </ligand>
</feature>
<evidence type="ECO:0000256" key="12">
    <source>
        <dbReference type="PIRSR" id="PIRSR000159-50"/>
    </source>
</evidence>
<dbReference type="InterPro" id="IPR002869">
    <property type="entry name" value="Pyrv_flavodox_OxRed_cen"/>
</dbReference>
<dbReference type="FunFam" id="3.30.70.20:FF:000022">
    <property type="entry name" value="Pyruvate:ferredoxin (Flavodoxin) oxidoreductase"/>
    <property type="match status" value="1"/>
</dbReference>
<dbReference type="InterPro" id="IPR029061">
    <property type="entry name" value="THDP-binding"/>
</dbReference>
<feature type="binding site" evidence="12">
    <location>
        <position position="859"/>
    </location>
    <ligand>
        <name>[4Fe-4S] cluster</name>
        <dbReference type="ChEBI" id="CHEBI:49883"/>
        <label>3</label>
    </ligand>
</feature>
<keyword evidence="3 12" id="KW-0004">4Fe-4S</keyword>
<dbReference type="InterPro" id="IPR037112">
    <property type="entry name" value="Pyrv-flavodox_OxR_EKR_sf"/>
</dbReference>
<dbReference type="GO" id="GO:0019164">
    <property type="term" value="F:pyruvate synthase activity"/>
    <property type="evidence" value="ECO:0007669"/>
    <property type="project" value="UniProtKB-EC"/>
</dbReference>
<dbReference type="GO" id="GO:0030976">
    <property type="term" value="F:thiamine pyrophosphate binding"/>
    <property type="evidence" value="ECO:0007669"/>
    <property type="project" value="InterPro"/>
</dbReference>
<feature type="binding site" evidence="12">
    <location>
        <position position="743"/>
    </location>
    <ligand>
        <name>[4Fe-4S] cluster</name>
        <dbReference type="ChEBI" id="CHEBI:49883"/>
        <label>2</label>
    </ligand>
</feature>
<comment type="cofactor">
    <cofactor evidence="12">
        <name>[4Fe-4S] cluster</name>
        <dbReference type="ChEBI" id="CHEBI:49883"/>
    </cofactor>
    <text evidence="12">Binds 3 [4Fe-4S] clusters per subunit.</text>
</comment>
<dbReference type="Proteomes" id="UP000001412">
    <property type="component" value="Chromosome"/>
</dbReference>
<dbReference type="SUPFAM" id="SSF52922">
    <property type="entry name" value="TK C-terminal domain-like"/>
    <property type="match status" value="1"/>
</dbReference>
<feature type="binding site" evidence="12">
    <location>
        <position position="736"/>
    </location>
    <ligand>
        <name>[4Fe-4S] cluster</name>
        <dbReference type="ChEBI" id="CHEBI:49883"/>
        <label>1</label>
    </ligand>
</feature>
<dbReference type="InterPro" id="IPR050722">
    <property type="entry name" value="Pyruvate:ferred/Flavod_OxRd"/>
</dbReference>
<dbReference type="InterPro" id="IPR002880">
    <property type="entry name" value="Pyrv_Fd/Flavodoxin_OxRdtase_N"/>
</dbReference>
<dbReference type="InterPro" id="IPR019456">
    <property type="entry name" value="Pyrv-flavodox_OxRtase_EKR"/>
</dbReference>
<dbReference type="GO" id="GO:0005506">
    <property type="term" value="F:iron ion binding"/>
    <property type="evidence" value="ECO:0007669"/>
    <property type="project" value="InterPro"/>
</dbReference>
<evidence type="ECO:0000256" key="6">
    <source>
        <dbReference type="ARBA" id="ARBA00023002"/>
    </source>
</evidence>
<dbReference type="STRING" id="212717.CTC_01741"/>
<dbReference type="GO" id="GO:0051539">
    <property type="term" value="F:4 iron, 4 sulfur cluster binding"/>
    <property type="evidence" value="ECO:0007669"/>
    <property type="project" value="UniProtKB-KW"/>
</dbReference>
<keyword evidence="8 12" id="KW-0411">Iron-sulfur</keyword>
<dbReference type="SUPFAM" id="SSF54862">
    <property type="entry name" value="4Fe-4S ferredoxins"/>
    <property type="match status" value="1"/>
</dbReference>
<dbReference type="InterPro" id="IPR011895">
    <property type="entry name" value="Pyrv_flavodox_OxRed"/>
</dbReference>
<dbReference type="Gene3D" id="3.40.920.10">
    <property type="entry name" value="Pyruvate-ferredoxin oxidoreductase, PFOR, domain III"/>
    <property type="match status" value="1"/>
</dbReference>
<keyword evidence="7 12" id="KW-0408">Iron</keyword>
<dbReference type="AlphaFoldDB" id="Q893R9"/>
<evidence type="ECO:0000256" key="1">
    <source>
        <dbReference type="ARBA" id="ARBA00009032"/>
    </source>
</evidence>
<comment type="catalytic activity">
    <reaction evidence="9">
        <text>2 oxidized [2Fe-2S]-[ferredoxin] + pyruvate + CoA = 2 reduced [2Fe-2S]-[ferredoxin] + acetyl-CoA + CO2 + H(+)</text>
        <dbReference type="Rhea" id="RHEA:12765"/>
        <dbReference type="Rhea" id="RHEA-COMP:10000"/>
        <dbReference type="Rhea" id="RHEA-COMP:10001"/>
        <dbReference type="ChEBI" id="CHEBI:15361"/>
        <dbReference type="ChEBI" id="CHEBI:15378"/>
        <dbReference type="ChEBI" id="CHEBI:16526"/>
        <dbReference type="ChEBI" id="CHEBI:33737"/>
        <dbReference type="ChEBI" id="CHEBI:33738"/>
        <dbReference type="ChEBI" id="CHEBI:57287"/>
        <dbReference type="ChEBI" id="CHEBI:57288"/>
        <dbReference type="EC" id="1.2.7.1"/>
    </reaction>
</comment>
<evidence type="ECO:0000256" key="3">
    <source>
        <dbReference type="ARBA" id="ARBA00022485"/>
    </source>
</evidence>
<feature type="binding site" evidence="12">
    <location>
        <position position="796"/>
    </location>
    <ligand>
        <name>[4Fe-4S] cluster</name>
        <dbReference type="ChEBI" id="CHEBI:49883"/>
        <label>2</label>
    </ligand>
</feature>
<dbReference type="PANTHER" id="PTHR32154">
    <property type="entry name" value="PYRUVATE-FLAVODOXIN OXIDOREDUCTASE-RELATED"/>
    <property type="match status" value="1"/>
</dbReference>
<feature type="binding site" evidence="12">
    <location>
        <position position="793"/>
    </location>
    <ligand>
        <name>[4Fe-4S] cluster</name>
        <dbReference type="ChEBI" id="CHEBI:49883"/>
        <label>2</label>
    </ligand>
</feature>
<feature type="binding site" evidence="10">
    <location>
        <position position="156"/>
    </location>
    <ligand>
        <name>pyruvate</name>
        <dbReference type="ChEBI" id="CHEBI:15361"/>
    </ligand>
</feature>
<feature type="binding site" evidence="10">
    <location>
        <begin position="1008"/>
        <end position="1011"/>
    </location>
    <ligand>
        <name>thiamine diphosphate</name>
        <dbReference type="ChEBI" id="CHEBI:58937"/>
    </ligand>
</feature>
<feature type="binding site" evidence="10">
    <location>
        <begin position="1037"/>
        <end position="1042"/>
    </location>
    <ligand>
        <name>thiamine diphosphate</name>
        <dbReference type="ChEBI" id="CHEBI:58937"/>
    </ligand>
</feature>
<dbReference type="Pfam" id="PF17147">
    <property type="entry name" value="PFOR_II"/>
    <property type="match status" value="1"/>
</dbReference>
<feature type="binding site" evidence="12">
    <location>
        <position position="856"/>
    </location>
    <ligand>
        <name>[4Fe-4S] cluster</name>
        <dbReference type="ChEBI" id="CHEBI:49883"/>
        <label>3</label>
    </ligand>
</feature>
<dbReference type="Gene3D" id="4.10.780.10">
    <property type="entry name" value="Pyruvate-flavodoxin oxidoreductase, EKR domain"/>
    <property type="match status" value="1"/>
</dbReference>
<keyword evidence="6 9" id="KW-0560">Oxidoreductase</keyword>
<evidence type="ECO:0000256" key="4">
    <source>
        <dbReference type="ARBA" id="ARBA00022723"/>
    </source>
</evidence>
<dbReference type="Pfam" id="PF01558">
    <property type="entry name" value="POR"/>
    <property type="match status" value="1"/>
</dbReference>
<dbReference type="Pfam" id="PF10371">
    <property type="entry name" value="EKR"/>
    <property type="match status" value="1"/>
</dbReference>
<feature type="binding site" evidence="12">
    <location>
        <position position="739"/>
    </location>
    <ligand>
        <name>[4Fe-4S] cluster</name>
        <dbReference type="ChEBI" id="CHEBI:49883"/>
        <label>1</label>
    </ligand>
</feature>
<dbReference type="SUPFAM" id="SSF53323">
    <property type="entry name" value="Pyruvate-ferredoxin oxidoreductase, PFOR, domain III"/>
    <property type="match status" value="1"/>
</dbReference>
<evidence type="ECO:0000256" key="11">
    <source>
        <dbReference type="PIRSR" id="PIRSR000159-2"/>
    </source>
</evidence>
<feature type="site" description="Important for catalytic activity" evidence="11">
    <location>
        <position position="106"/>
    </location>
</feature>
<dbReference type="InterPro" id="IPR033412">
    <property type="entry name" value="PFOR_II"/>
</dbReference>
<evidence type="ECO:0000256" key="10">
    <source>
        <dbReference type="PIRSR" id="PIRSR000159-1"/>
    </source>
</evidence>
<dbReference type="OrthoDB" id="9794954at2"/>
<dbReference type="CDD" id="cd07034">
    <property type="entry name" value="TPP_PYR_PFOR_IOR-alpha_like"/>
    <property type="match status" value="1"/>
</dbReference>
<dbReference type="Gene3D" id="3.40.50.970">
    <property type="match status" value="2"/>
</dbReference>
<keyword evidence="15" id="KW-1185">Reference proteome</keyword>
<dbReference type="HOGENOM" id="CLU_002569_0_0_9"/>
<feature type="binding site" evidence="10">
    <location>
        <position position="861"/>
    </location>
    <ligand>
        <name>thiamine diphosphate</name>
        <dbReference type="ChEBI" id="CHEBI:58937"/>
    </ligand>
</feature>
<feature type="site" description="Important for catalytic activity" evidence="11">
    <location>
        <position position="156"/>
    </location>
</feature>
<dbReference type="FunFam" id="3.40.50.970:FF:000012">
    <property type="entry name" value="Pyruvate:ferredoxin (Flavodoxin) oxidoreductase"/>
    <property type="match status" value="1"/>
</dbReference>
<feature type="binding site" evidence="12">
    <location>
        <position position="1117"/>
    </location>
    <ligand>
        <name>[4Fe-4S] cluster</name>
        <dbReference type="ChEBI" id="CHEBI:49883"/>
        <label>3</label>
    </ligand>
</feature>
<dbReference type="PROSITE" id="PS51379">
    <property type="entry name" value="4FE4S_FER_2"/>
    <property type="match status" value="2"/>
</dbReference>
<keyword evidence="14" id="KW-0670">Pyruvate</keyword>
<dbReference type="Pfam" id="PF01855">
    <property type="entry name" value="POR_N"/>
    <property type="match status" value="1"/>
</dbReference>
<dbReference type="InterPro" id="IPR019752">
    <property type="entry name" value="Pyrv/ketoisovalerate_OxRed_cat"/>
</dbReference>
<dbReference type="InterPro" id="IPR017900">
    <property type="entry name" value="4Fe4S_Fe_S_CS"/>
</dbReference>
<dbReference type="EMBL" id="AE015927">
    <property type="protein sequence ID" value="AAO36273.1"/>
    <property type="molecule type" value="Genomic_DNA"/>
</dbReference>
<protein>
    <recommendedName>
        <fullName evidence="9">Pyruvate:ferredoxin oxidoreductase</fullName>
        <ecNumber evidence="9">1.2.7.1</ecNumber>
    </recommendedName>
    <alternativeName>
        <fullName evidence="9">Pyruvate synthase</fullName>
    </alternativeName>
</protein>
<dbReference type="GO" id="GO:0022900">
    <property type="term" value="P:electron transport chain"/>
    <property type="evidence" value="ECO:0007669"/>
    <property type="project" value="InterPro"/>
</dbReference>
<evidence type="ECO:0000256" key="8">
    <source>
        <dbReference type="ARBA" id="ARBA00023014"/>
    </source>
</evidence>
<dbReference type="SMART" id="SM00890">
    <property type="entry name" value="EKR"/>
    <property type="match status" value="1"/>
</dbReference>
<dbReference type="Pfam" id="PF02775">
    <property type="entry name" value="TPP_enzyme_C"/>
    <property type="match status" value="1"/>
</dbReference>
<comment type="similarity">
    <text evidence="1 9">Belongs to the pyruvate:ferredoxin/flavodoxin oxidoreductase family.</text>
</comment>
<accession>Q893R9</accession>
<dbReference type="InterPro" id="IPR009014">
    <property type="entry name" value="Transketo_C/PFOR_II"/>
</dbReference>
<feature type="domain" description="4Fe-4S ferredoxin-type" evidence="13">
    <location>
        <begin position="724"/>
        <end position="753"/>
    </location>
</feature>
<dbReference type="FunFam" id="3.40.920.10:FF:000001">
    <property type="entry name" value="Pyruvate:ferredoxin (Flavodoxin) oxidoreductase"/>
    <property type="match status" value="1"/>
</dbReference>
<evidence type="ECO:0000259" key="13">
    <source>
        <dbReference type="PROSITE" id="PS51379"/>
    </source>
</evidence>
<keyword evidence="2 9" id="KW-0813">Transport</keyword>
<keyword evidence="5 9" id="KW-0249">Electron transport</keyword>
<feature type="binding site" evidence="10">
    <location>
        <position position="884"/>
    </location>
    <ligand>
        <name>thiamine diphosphate</name>
        <dbReference type="ChEBI" id="CHEBI:58937"/>
    </ligand>
</feature>
<feature type="domain" description="4Fe-4S ferredoxin-type" evidence="13">
    <location>
        <begin position="781"/>
        <end position="812"/>
    </location>
</feature>
<feature type="site" description="Important for catalytic activity" evidence="11">
    <location>
        <position position="1042"/>
    </location>
</feature>
<dbReference type="CDD" id="cd03377">
    <property type="entry name" value="TPP_PFOR_PNO"/>
    <property type="match status" value="1"/>
</dbReference>
<proteinExistence type="inferred from homology"/>
<evidence type="ECO:0000256" key="2">
    <source>
        <dbReference type="ARBA" id="ARBA00022448"/>
    </source>
</evidence>
<gene>
    <name evidence="14" type="ordered locus">CTC_01741</name>
</gene>
<dbReference type="FunFam" id="3.40.50.970:FF:000041">
    <property type="entry name" value="Pyruvate:ferredoxin (Flavodoxin) oxidoreductase"/>
    <property type="match status" value="1"/>
</dbReference>
<dbReference type="SUPFAM" id="SSF52518">
    <property type="entry name" value="Thiamin diphosphate-binding fold (THDP-binding)"/>
    <property type="match status" value="2"/>
</dbReference>
<feature type="binding site" evidence="10">
    <location>
        <position position="73"/>
    </location>
    <ligand>
        <name>pyruvate</name>
        <dbReference type="ChEBI" id="CHEBI:15361"/>
    </ligand>
</feature>
<dbReference type="EC" id="1.2.7.1" evidence="9"/>
<evidence type="ECO:0000256" key="7">
    <source>
        <dbReference type="ARBA" id="ARBA00023004"/>
    </source>
</evidence>
<dbReference type="PROSITE" id="PS00198">
    <property type="entry name" value="4FE4S_FER_1"/>
    <property type="match status" value="1"/>
</dbReference>
<dbReference type="PIRSF" id="PIRSF000159">
    <property type="entry name" value="NifJ"/>
    <property type="match status" value="1"/>
</dbReference>
<dbReference type="InterPro" id="IPR017896">
    <property type="entry name" value="4Fe4S_Fe-S-bd"/>
</dbReference>
<feature type="binding site" evidence="12">
    <location>
        <position position="733"/>
    </location>
    <ligand>
        <name>[4Fe-4S] cluster</name>
        <dbReference type="ChEBI" id="CHEBI:49883"/>
        <label>1</label>
    </ligand>
</feature>
<reference evidence="14 15" key="1">
    <citation type="journal article" date="2003" name="Proc. Natl. Acad. Sci. U.S.A.">
        <title>The genome sequence of Clostridium tetani, the causative agent of tetanus disease.</title>
        <authorList>
            <person name="Brueggemann H."/>
            <person name="Baumer S."/>
            <person name="Fricke W.F."/>
            <person name="Wiezer A."/>
            <person name="Liesegang H."/>
            <person name="Decker I."/>
            <person name="Herzberg C."/>
            <person name="Martinez-Arias R."/>
            <person name="Merkl R."/>
            <person name="Henne A."/>
            <person name="Gottschalk G."/>
        </authorList>
    </citation>
    <scope>NUCLEOTIDE SEQUENCE [LARGE SCALE GENOMIC DNA]</scope>
    <source>
        <strain evidence="15">Massachusetts / E88</strain>
    </source>
</reference>
<feature type="binding site" evidence="12">
    <location>
        <position position="884"/>
    </location>
    <ligand>
        <name>[4Fe-4S] cluster</name>
        <dbReference type="ChEBI" id="CHEBI:49883"/>
        <label>3</label>
    </ligand>
</feature>
<dbReference type="Gene3D" id="3.30.70.20">
    <property type="match status" value="1"/>
</dbReference>
<dbReference type="InterPro" id="IPR011766">
    <property type="entry name" value="TPP_enzyme_TPP-bd"/>
</dbReference>
<evidence type="ECO:0000256" key="5">
    <source>
        <dbReference type="ARBA" id="ARBA00022982"/>
    </source>
</evidence>
<dbReference type="Gene3D" id="3.40.50.920">
    <property type="match status" value="1"/>
</dbReference>
<name>Q893R9_CLOTE</name>
<dbReference type="GO" id="GO:0006979">
    <property type="term" value="P:response to oxidative stress"/>
    <property type="evidence" value="ECO:0007669"/>
    <property type="project" value="TreeGrafter"/>
</dbReference>
<keyword evidence="4 12" id="KW-0479">Metal-binding</keyword>
<feature type="binding site" evidence="10">
    <location>
        <position position="106"/>
    </location>
    <ligand>
        <name>thiamine diphosphate</name>
        <dbReference type="ChEBI" id="CHEBI:58937"/>
    </ligand>
</feature>
<feature type="site" description="Important for catalytic activity" evidence="11">
    <location>
        <position position="73"/>
    </location>
</feature>
<feature type="binding site" evidence="12">
    <location>
        <position position="800"/>
    </location>
    <ligand>
        <name>[4Fe-4S] cluster</name>
        <dbReference type="ChEBI" id="CHEBI:49883"/>
        <label>1</label>
    </ligand>
</feature>